<dbReference type="Proteomes" id="UP001066276">
    <property type="component" value="Chromosome 7"/>
</dbReference>
<dbReference type="InterPro" id="IPR040092">
    <property type="entry name" value="TBRG1"/>
</dbReference>
<dbReference type="AlphaFoldDB" id="A0AAV7PST2"/>
<feature type="region of interest" description="Disordered" evidence="3">
    <location>
        <begin position="114"/>
        <end position="158"/>
    </location>
</feature>
<evidence type="ECO:0000256" key="3">
    <source>
        <dbReference type="SAM" id="MobiDB-lite"/>
    </source>
</evidence>
<dbReference type="PANTHER" id="PTHR22715:SF0">
    <property type="entry name" value="TRANSFORMING GROWTH FACTOR BETA REGULATOR 1"/>
    <property type="match status" value="1"/>
</dbReference>
<name>A0AAV7PST2_PLEWA</name>
<accession>A0AAV7PST2</accession>
<keyword evidence="5" id="KW-1185">Reference proteome</keyword>
<organism evidence="4 5">
    <name type="scientific">Pleurodeles waltl</name>
    <name type="common">Iberian ribbed newt</name>
    <dbReference type="NCBI Taxonomy" id="8319"/>
    <lineage>
        <taxon>Eukaryota</taxon>
        <taxon>Metazoa</taxon>
        <taxon>Chordata</taxon>
        <taxon>Craniata</taxon>
        <taxon>Vertebrata</taxon>
        <taxon>Euteleostomi</taxon>
        <taxon>Amphibia</taxon>
        <taxon>Batrachia</taxon>
        <taxon>Caudata</taxon>
        <taxon>Salamandroidea</taxon>
        <taxon>Salamandridae</taxon>
        <taxon>Pleurodelinae</taxon>
        <taxon>Pleurodeles</taxon>
    </lineage>
</organism>
<evidence type="ECO:0000256" key="2">
    <source>
        <dbReference type="ARBA" id="ARBA00023242"/>
    </source>
</evidence>
<dbReference type="PANTHER" id="PTHR22715">
    <property type="entry name" value="TRANSFORMING GROWTH FACTOR BETA REGULATED GENE 1"/>
    <property type="match status" value="1"/>
</dbReference>
<proteinExistence type="predicted"/>
<feature type="region of interest" description="Disordered" evidence="3">
    <location>
        <begin position="385"/>
        <end position="406"/>
    </location>
</feature>
<sequence>MSKTCRFPALSDLPDTKPRMRRLLKKSQNEKYRLKYLRLRKVAKAMVFENAAACDEAARLEEKFVRVKEERRYLLTRLLQLQALHKTEGQPAAGGLQEPTGYGVPGALQDGLVMVAPTPDGEEDTVKKPKRDKKERGKESSKTDASKNSSKRKNAEGATRKLVQPIALDPCGRPIFPIVLGGLTVYSLGEIICDRAGFHDETAIYPVGFCSTRVYVSLRNPDQKCLYTCQIKDGGTGPQFEIAPEDDQQNAIVATSANDCHAQLLEAISRARGRLHTGVAPSGEDFFGFSHPTIQHLIQSCPGARKCALYQWVKFEVCRPGDGQVPQGLSDNNASMCFEAFQKQAFEDERDEMDLAGVLELSKMDPSQASVSTYQQMFLSTPHMASSPLDSAMKSPQACSPDMSSD</sequence>
<dbReference type="SMART" id="SM00541">
    <property type="entry name" value="FYRN"/>
    <property type="match status" value="1"/>
</dbReference>
<evidence type="ECO:0000256" key="1">
    <source>
        <dbReference type="ARBA" id="ARBA00004123"/>
    </source>
</evidence>
<dbReference type="Pfam" id="PF05965">
    <property type="entry name" value="FYRC"/>
    <property type="match status" value="1"/>
</dbReference>
<comment type="caution">
    <text evidence="4">The sequence shown here is derived from an EMBL/GenBank/DDBJ whole genome shotgun (WGS) entry which is preliminary data.</text>
</comment>
<reference evidence="4" key="1">
    <citation type="journal article" date="2022" name="bioRxiv">
        <title>Sequencing and chromosome-scale assembly of the giantPleurodeles waltlgenome.</title>
        <authorList>
            <person name="Brown T."/>
            <person name="Elewa A."/>
            <person name="Iarovenko S."/>
            <person name="Subramanian E."/>
            <person name="Araus A.J."/>
            <person name="Petzold A."/>
            <person name="Susuki M."/>
            <person name="Suzuki K.-i.T."/>
            <person name="Hayashi T."/>
            <person name="Toyoda A."/>
            <person name="Oliveira C."/>
            <person name="Osipova E."/>
            <person name="Leigh N.D."/>
            <person name="Simon A."/>
            <person name="Yun M.H."/>
        </authorList>
    </citation>
    <scope>NUCLEOTIDE SEQUENCE</scope>
    <source>
        <strain evidence="4">20211129_DDA</strain>
        <tissue evidence="4">Liver</tissue>
    </source>
</reference>
<dbReference type="Pfam" id="PF05964">
    <property type="entry name" value="FYRN"/>
    <property type="match status" value="1"/>
</dbReference>
<dbReference type="SMART" id="SM00542">
    <property type="entry name" value="FYRC"/>
    <property type="match status" value="1"/>
</dbReference>
<evidence type="ECO:0000313" key="5">
    <source>
        <dbReference type="Proteomes" id="UP001066276"/>
    </source>
</evidence>
<feature type="compositionally biased region" description="Basic and acidic residues" evidence="3">
    <location>
        <begin position="124"/>
        <end position="145"/>
    </location>
</feature>
<dbReference type="Gene3D" id="3.30.160.360">
    <property type="match status" value="1"/>
</dbReference>
<evidence type="ECO:0000313" key="4">
    <source>
        <dbReference type="EMBL" id="KAJ1130919.1"/>
    </source>
</evidence>
<dbReference type="GO" id="GO:0005634">
    <property type="term" value="C:nucleus"/>
    <property type="evidence" value="ECO:0007669"/>
    <property type="project" value="UniProtKB-SubCell"/>
</dbReference>
<protein>
    <recommendedName>
        <fullName evidence="6">Transforming growth factor beta regulator 1</fullName>
    </recommendedName>
</protein>
<keyword evidence="2" id="KW-0539">Nucleus</keyword>
<comment type="subcellular location">
    <subcellularLocation>
        <location evidence="1">Nucleus</location>
    </subcellularLocation>
</comment>
<evidence type="ECO:0008006" key="6">
    <source>
        <dbReference type="Google" id="ProtNLM"/>
    </source>
</evidence>
<dbReference type="PROSITE" id="PS51542">
    <property type="entry name" value="FYRN"/>
    <property type="match status" value="1"/>
</dbReference>
<dbReference type="EMBL" id="JANPWB010000011">
    <property type="protein sequence ID" value="KAJ1130919.1"/>
    <property type="molecule type" value="Genomic_DNA"/>
</dbReference>
<dbReference type="InterPro" id="IPR003888">
    <property type="entry name" value="FYrich_N"/>
</dbReference>
<dbReference type="InterPro" id="IPR003889">
    <property type="entry name" value="FYrich_C"/>
</dbReference>
<gene>
    <name evidence="4" type="ORF">NDU88_009263</name>
</gene>
<dbReference type="PROSITE" id="PS51543">
    <property type="entry name" value="FYRC"/>
    <property type="match status" value="1"/>
</dbReference>
<dbReference type="GO" id="GO:0051726">
    <property type="term" value="P:regulation of cell cycle"/>
    <property type="evidence" value="ECO:0007669"/>
    <property type="project" value="TreeGrafter"/>
</dbReference>